<feature type="domain" description="N-acetyltransferase" evidence="3">
    <location>
        <begin position="3"/>
        <end position="160"/>
    </location>
</feature>
<proteinExistence type="predicted"/>
<dbReference type="PANTHER" id="PTHR10545">
    <property type="entry name" value="DIAMINE N-ACETYLTRANSFERASE"/>
    <property type="match status" value="1"/>
</dbReference>
<dbReference type="InterPro" id="IPR016181">
    <property type="entry name" value="Acyl_CoA_acyltransferase"/>
</dbReference>
<dbReference type="GO" id="GO:0008080">
    <property type="term" value="F:N-acetyltransferase activity"/>
    <property type="evidence" value="ECO:0007669"/>
    <property type="project" value="TreeGrafter"/>
</dbReference>
<evidence type="ECO:0000313" key="5">
    <source>
        <dbReference type="Proteomes" id="UP000239007"/>
    </source>
</evidence>
<dbReference type="Pfam" id="PF00583">
    <property type="entry name" value="Acetyltransf_1"/>
    <property type="match status" value="1"/>
</dbReference>
<dbReference type="RefSeq" id="WP_105051082.1">
    <property type="nucleotide sequence ID" value="NZ_BMYG01000004.1"/>
</dbReference>
<keyword evidence="1 4" id="KW-0808">Transferase</keyword>
<dbReference type="PROSITE" id="PS51186">
    <property type="entry name" value="GNAT"/>
    <property type="match status" value="1"/>
</dbReference>
<name>A0A2S7US96_9GAMM</name>
<dbReference type="AlphaFoldDB" id="A0A2S7US96"/>
<evidence type="ECO:0000259" key="3">
    <source>
        <dbReference type="PROSITE" id="PS51186"/>
    </source>
</evidence>
<reference evidence="4 5" key="1">
    <citation type="submission" date="2016-12" db="EMBL/GenBank/DDBJ databases">
        <title>Diversity of luminous bacteria.</title>
        <authorList>
            <person name="Yoshizawa S."/>
            <person name="Kogure K."/>
        </authorList>
    </citation>
    <scope>NUCLEOTIDE SEQUENCE [LARGE SCALE GENOMIC DNA]</scope>
    <source>
        <strain evidence="4 5">SA4-48</strain>
    </source>
</reference>
<comment type="caution">
    <text evidence="4">The sequence shown here is derived from an EMBL/GenBank/DDBJ whole genome shotgun (WGS) entry which is preliminary data.</text>
</comment>
<dbReference type="CDD" id="cd04301">
    <property type="entry name" value="NAT_SF"/>
    <property type="match status" value="1"/>
</dbReference>
<accession>A0A2S7US96</accession>
<dbReference type="InterPro" id="IPR051016">
    <property type="entry name" value="Diverse_Substrate_AcTransf"/>
</dbReference>
<dbReference type="InterPro" id="IPR000182">
    <property type="entry name" value="GNAT_dom"/>
</dbReference>
<dbReference type="OrthoDB" id="9799601at2"/>
<dbReference type="SUPFAM" id="SSF55729">
    <property type="entry name" value="Acyl-CoA N-acyltransferases (Nat)"/>
    <property type="match status" value="1"/>
</dbReference>
<dbReference type="PANTHER" id="PTHR10545:SF29">
    <property type="entry name" value="GH14572P-RELATED"/>
    <property type="match status" value="1"/>
</dbReference>
<keyword evidence="5" id="KW-1185">Reference proteome</keyword>
<protein>
    <submittedName>
        <fullName evidence="4">GNAT family N-acetyltransferase</fullName>
    </submittedName>
</protein>
<evidence type="ECO:0000313" key="4">
    <source>
        <dbReference type="EMBL" id="PQJ52619.1"/>
    </source>
</evidence>
<dbReference type="EMBL" id="MSCH01000003">
    <property type="protein sequence ID" value="PQJ52619.1"/>
    <property type="molecule type" value="Genomic_DNA"/>
</dbReference>
<organism evidence="4 5">
    <name type="scientific">Psychrosphaera saromensis</name>
    <dbReference type="NCBI Taxonomy" id="716813"/>
    <lineage>
        <taxon>Bacteria</taxon>
        <taxon>Pseudomonadati</taxon>
        <taxon>Pseudomonadota</taxon>
        <taxon>Gammaproteobacteria</taxon>
        <taxon>Alteromonadales</taxon>
        <taxon>Pseudoalteromonadaceae</taxon>
        <taxon>Psychrosphaera</taxon>
    </lineage>
</organism>
<gene>
    <name evidence="4" type="ORF">BTO11_02420</name>
</gene>
<evidence type="ECO:0000256" key="2">
    <source>
        <dbReference type="ARBA" id="ARBA00023315"/>
    </source>
</evidence>
<evidence type="ECO:0000256" key="1">
    <source>
        <dbReference type="ARBA" id="ARBA00022679"/>
    </source>
</evidence>
<dbReference type="Gene3D" id="3.40.630.30">
    <property type="match status" value="1"/>
</dbReference>
<sequence>MSVEILLANYTNPQHAQDLVTLLNGYALDPMGGAEALSEHTQQNLVAALNQTPNAFTVLCYVGGKPAGLINCFQCFSTFKCKPIINMHDVTVEGEFRGLGISTKMMEKVESVAKERGACKITLEVLEGNKVAQHAYTKFGFSGYELDPEMGKAIFWEKAI</sequence>
<dbReference type="Proteomes" id="UP000239007">
    <property type="component" value="Unassembled WGS sequence"/>
</dbReference>
<keyword evidence="2" id="KW-0012">Acyltransferase</keyword>